<name>A0A0M9AGN6_THEAQ</name>
<dbReference type="GO" id="GO:0003676">
    <property type="term" value="F:nucleic acid binding"/>
    <property type="evidence" value="ECO:0007669"/>
    <property type="project" value="InterPro"/>
</dbReference>
<dbReference type="PANTHER" id="PTHR35331">
    <property type="entry name" value="STAGE V SPORULATION PROTEIN S"/>
    <property type="match status" value="1"/>
</dbReference>
<sequence>MVSSRPRLIQAGWPKGFQEVKVETLRVSSKSRPNSVAGAIAALLRTKGEVEVQAIGPQAVNQAVKAIAIARGYIAPDNLDLVVKPAFVKLELENEERTALKFSIKAHPLES</sequence>
<gene>
    <name evidence="1" type="primary">spoVS</name>
    <name evidence="1" type="ORF">BVI061214_02252</name>
</gene>
<dbReference type="AlphaFoldDB" id="A0A0M9AGN6"/>
<dbReference type="InterPro" id="IPR007347">
    <property type="entry name" value="SpoVS"/>
</dbReference>
<dbReference type="PATRIC" id="fig|271.14.peg.2327"/>
<reference evidence="1 2" key="1">
    <citation type="submission" date="2015-07" db="EMBL/GenBank/DDBJ databases">
        <authorList>
            <person name="Noorani M."/>
        </authorList>
    </citation>
    <scope>NUCLEOTIDE SEQUENCE [LARGE SCALE GENOMIC DNA]</scope>
    <source>
        <strain evidence="2">ATCC 25104 / DSM 625 / JCM 10724 / NBRC 103206 / NCIMB 11243 / YT-1</strain>
    </source>
</reference>
<proteinExistence type="predicted"/>
<evidence type="ECO:0000313" key="2">
    <source>
        <dbReference type="Proteomes" id="UP000037685"/>
    </source>
</evidence>
<organism evidence="1 2">
    <name type="scientific">Thermus aquaticus</name>
    <dbReference type="NCBI Taxonomy" id="271"/>
    <lineage>
        <taxon>Bacteria</taxon>
        <taxon>Thermotogati</taxon>
        <taxon>Deinococcota</taxon>
        <taxon>Deinococci</taxon>
        <taxon>Thermales</taxon>
        <taxon>Thermaceae</taxon>
        <taxon>Thermus</taxon>
    </lineage>
</organism>
<dbReference type="InterPro" id="IPR036882">
    <property type="entry name" value="Alba-like_dom_sf"/>
</dbReference>
<protein>
    <submittedName>
        <fullName evidence="1">Stage V sporulation protein S</fullName>
    </submittedName>
</protein>
<comment type="caution">
    <text evidence="1">The sequence shown here is derived from an EMBL/GenBank/DDBJ whole genome shotgun (WGS) entry which is preliminary data.</text>
</comment>
<dbReference type="Pfam" id="PF04232">
    <property type="entry name" value="SpoVS"/>
    <property type="match status" value="1"/>
</dbReference>
<dbReference type="EMBL" id="LHCI01000106">
    <property type="protein sequence ID" value="KOX91048.1"/>
    <property type="molecule type" value="Genomic_DNA"/>
</dbReference>
<dbReference type="PANTHER" id="PTHR35331:SF1">
    <property type="entry name" value="STAGE V SPORULATION PROTEIN S"/>
    <property type="match status" value="1"/>
</dbReference>
<dbReference type="Proteomes" id="UP000037685">
    <property type="component" value="Unassembled WGS sequence"/>
</dbReference>
<dbReference type="Gene3D" id="3.30.110.20">
    <property type="entry name" value="Alba-like domain"/>
    <property type="match status" value="1"/>
</dbReference>
<evidence type="ECO:0000313" key="1">
    <source>
        <dbReference type="EMBL" id="KOX91048.1"/>
    </source>
</evidence>
<accession>A0A0M9AGN6</accession>